<dbReference type="RefSeq" id="WP_188556409.1">
    <property type="nucleotide sequence ID" value="NZ_BMGS01000002.1"/>
</dbReference>
<sequence>MHGLRKIEELFAYDSLVQLASEVKKQELDYRGASLPGIQENIPFGLHVLQLAEQGHPCFFGLNADNEPQVITLPLNQASRFTSIGYYVGSEGGTFRLHRTTFALWVASLSFSQLKQYYPRIFEGNNSSTMVLTPPDEFGVLLPPDNRWGQLYASQRLYDQELREVAAASGVVITHNEQENLFGLYHRGSLVEQSAQLEVAHLVKLITHRLNTPVAYHQVKQKVLDERYDSAFPKELDNFDNWDGEIQEHRQFPLANLFYVRVQAATENAALHIAREEIVFQRSLNPVRIAARGLPFEIESVTMLDRVSNTGFYEVRYHFVTQNQVELASAS</sequence>
<accession>A0ABQ1WJP5</accession>
<dbReference type="EMBL" id="BMGS01000002">
    <property type="protein sequence ID" value="GGG32916.1"/>
    <property type="molecule type" value="Genomic_DNA"/>
</dbReference>
<gene>
    <name evidence="1" type="ORF">GCM10011378_06660</name>
</gene>
<organism evidence="1 2">
    <name type="scientific">Hymenobacter glacieicola</name>
    <dbReference type="NCBI Taxonomy" id="1562124"/>
    <lineage>
        <taxon>Bacteria</taxon>
        <taxon>Pseudomonadati</taxon>
        <taxon>Bacteroidota</taxon>
        <taxon>Cytophagia</taxon>
        <taxon>Cytophagales</taxon>
        <taxon>Hymenobacteraceae</taxon>
        <taxon>Hymenobacter</taxon>
    </lineage>
</organism>
<reference evidence="2" key="1">
    <citation type="journal article" date="2019" name="Int. J. Syst. Evol. Microbiol.">
        <title>The Global Catalogue of Microorganisms (GCM) 10K type strain sequencing project: providing services to taxonomists for standard genome sequencing and annotation.</title>
        <authorList>
            <consortium name="The Broad Institute Genomics Platform"/>
            <consortium name="The Broad Institute Genome Sequencing Center for Infectious Disease"/>
            <person name="Wu L."/>
            <person name="Ma J."/>
        </authorList>
    </citation>
    <scope>NUCLEOTIDE SEQUENCE [LARGE SCALE GENOMIC DNA]</scope>
    <source>
        <strain evidence="2">CGMCC 1.12990</strain>
    </source>
</reference>
<evidence type="ECO:0000313" key="1">
    <source>
        <dbReference type="EMBL" id="GGG32916.1"/>
    </source>
</evidence>
<dbReference type="Proteomes" id="UP000601361">
    <property type="component" value="Unassembled WGS sequence"/>
</dbReference>
<protein>
    <submittedName>
        <fullName evidence="1">Uncharacterized protein</fullName>
    </submittedName>
</protein>
<name>A0ABQ1WJP5_9BACT</name>
<comment type="caution">
    <text evidence="1">The sequence shown here is derived from an EMBL/GenBank/DDBJ whole genome shotgun (WGS) entry which is preliminary data.</text>
</comment>
<proteinExistence type="predicted"/>
<evidence type="ECO:0000313" key="2">
    <source>
        <dbReference type="Proteomes" id="UP000601361"/>
    </source>
</evidence>
<keyword evidence="2" id="KW-1185">Reference proteome</keyword>